<protein>
    <recommendedName>
        <fullName evidence="2">DUF6593 domain-containing protein</fullName>
    </recommendedName>
</protein>
<dbReference type="EMBL" id="CYGV01000635">
    <property type="protein sequence ID" value="CUA68992.1"/>
    <property type="molecule type" value="Genomic_DNA"/>
</dbReference>
<dbReference type="Proteomes" id="UP000044841">
    <property type="component" value="Unassembled WGS sequence"/>
</dbReference>
<feature type="region of interest" description="Disordered" evidence="1">
    <location>
        <begin position="161"/>
        <end position="199"/>
    </location>
</feature>
<name>A0A0K6FSE0_9AGAM</name>
<feature type="domain" description="DUF6593" evidence="2">
    <location>
        <begin position="11"/>
        <end position="159"/>
    </location>
</feature>
<evidence type="ECO:0000259" key="2">
    <source>
        <dbReference type="Pfam" id="PF20236"/>
    </source>
</evidence>
<sequence length="199" mass="22128">MTMSTYTFSKDSPLNTALRDPEGNIAYQISTPFAFGSSETAIKRGGQVIATIQWKAFRSSTLTMRGESARIKDIFPRTERLSTSRVYTMPNGESFKWEDGSKFHCVSVDSKVTLATYTRRVVHWFKKDEKPTLDIIQDVGVDKTDALVVTWVIAEEKVRRAESSKRHRSSSMHHNNMHHTSIHHGGIGGGGGMSGMGGC</sequence>
<evidence type="ECO:0000256" key="1">
    <source>
        <dbReference type="SAM" id="MobiDB-lite"/>
    </source>
</evidence>
<accession>A0A0K6FSE0</accession>
<feature type="compositionally biased region" description="Basic residues" evidence="1">
    <location>
        <begin position="165"/>
        <end position="182"/>
    </location>
</feature>
<organism evidence="3 4">
    <name type="scientific">Rhizoctonia solani</name>
    <dbReference type="NCBI Taxonomy" id="456999"/>
    <lineage>
        <taxon>Eukaryota</taxon>
        <taxon>Fungi</taxon>
        <taxon>Dikarya</taxon>
        <taxon>Basidiomycota</taxon>
        <taxon>Agaricomycotina</taxon>
        <taxon>Agaricomycetes</taxon>
        <taxon>Cantharellales</taxon>
        <taxon>Ceratobasidiaceae</taxon>
        <taxon>Rhizoctonia</taxon>
    </lineage>
</organism>
<gene>
    <name evidence="3" type="ORF">RSOLAG22IIIB_08244</name>
</gene>
<keyword evidence="4" id="KW-1185">Reference proteome</keyword>
<dbReference type="Pfam" id="PF20236">
    <property type="entry name" value="DUF6593"/>
    <property type="match status" value="1"/>
</dbReference>
<evidence type="ECO:0000313" key="3">
    <source>
        <dbReference type="EMBL" id="CUA68992.1"/>
    </source>
</evidence>
<dbReference type="InterPro" id="IPR046528">
    <property type="entry name" value="DUF6593"/>
</dbReference>
<proteinExistence type="predicted"/>
<reference evidence="3 4" key="1">
    <citation type="submission" date="2015-07" db="EMBL/GenBank/DDBJ databases">
        <authorList>
            <person name="Noorani M."/>
        </authorList>
    </citation>
    <scope>NUCLEOTIDE SEQUENCE [LARGE SCALE GENOMIC DNA]</scope>
    <source>
        <strain evidence="3">BBA 69670</strain>
    </source>
</reference>
<feature type="compositionally biased region" description="Gly residues" evidence="1">
    <location>
        <begin position="185"/>
        <end position="199"/>
    </location>
</feature>
<dbReference type="AlphaFoldDB" id="A0A0K6FSE0"/>
<evidence type="ECO:0000313" key="4">
    <source>
        <dbReference type="Proteomes" id="UP000044841"/>
    </source>
</evidence>